<evidence type="ECO:0000256" key="1">
    <source>
        <dbReference type="SAM" id="MobiDB-lite"/>
    </source>
</evidence>
<evidence type="ECO:0000313" key="3">
    <source>
        <dbReference type="Proteomes" id="UP001443914"/>
    </source>
</evidence>
<accession>A0AAW1M7H8</accession>
<evidence type="ECO:0000313" key="2">
    <source>
        <dbReference type="EMBL" id="KAK9741836.1"/>
    </source>
</evidence>
<sequence>MEEILAKEDHLLSDYFCKMYSWNPYQHCESRRIWLEIIGVPPQCWCRDNFEKIAYIWGELVCLDTSTEKGENLMVGKMLIDTRHLKTIDETIYMYAESLGFKIRVKECHSFPILYGSRESTGRNRLIDNLESYEWESDNSEPRNSAAPTPSIVQDTFNAEDILEGVGERLDVNVDPFKDEPPIENCEHNCLYESAEEKLEELEESHTRLWNVSYDWEEECQILGCKNVVDNDSFGVENINSPSHPPGFENCISAGNNVSNSSEVNNDGNLRDIHVSFVLSDDDFDEVLEVEQIKTKDISELLGIKFLEKVEKNKAGKKRKTKSHKTPLNNKGKKRVGSNIE</sequence>
<keyword evidence="3" id="KW-1185">Reference proteome</keyword>
<dbReference type="EMBL" id="JBDFQZ010000003">
    <property type="protein sequence ID" value="KAK9741836.1"/>
    <property type="molecule type" value="Genomic_DNA"/>
</dbReference>
<dbReference type="Proteomes" id="UP001443914">
    <property type="component" value="Unassembled WGS sequence"/>
</dbReference>
<reference evidence="2" key="1">
    <citation type="submission" date="2024-03" db="EMBL/GenBank/DDBJ databases">
        <title>WGS assembly of Saponaria officinalis var. Norfolk2.</title>
        <authorList>
            <person name="Jenkins J."/>
            <person name="Shu S."/>
            <person name="Grimwood J."/>
            <person name="Barry K."/>
            <person name="Goodstein D."/>
            <person name="Schmutz J."/>
            <person name="Leebens-Mack J."/>
            <person name="Osbourn A."/>
        </authorList>
    </citation>
    <scope>NUCLEOTIDE SEQUENCE [LARGE SCALE GENOMIC DNA]</scope>
    <source>
        <strain evidence="2">JIC</strain>
    </source>
</reference>
<proteinExistence type="predicted"/>
<dbReference type="AlphaFoldDB" id="A0AAW1M7H8"/>
<name>A0AAW1M7H8_SAPOF</name>
<feature type="region of interest" description="Disordered" evidence="1">
    <location>
        <begin position="313"/>
        <end position="341"/>
    </location>
</feature>
<comment type="caution">
    <text evidence="2">The sequence shown here is derived from an EMBL/GenBank/DDBJ whole genome shotgun (WGS) entry which is preliminary data.</text>
</comment>
<gene>
    <name evidence="2" type="ORF">RND81_03G132200</name>
</gene>
<evidence type="ECO:0008006" key="4">
    <source>
        <dbReference type="Google" id="ProtNLM"/>
    </source>
</evidence>
<organism evidence="2 3">
    <name type="scientific">Saponaria officinalis</name>
    <name type="common">Common soapwort</name>
    <name type="synonym">Lychnis saponaria</name>
    <dbReference type="NCBI Taxonomy" id="3572"/>
    <lineage>
        <taxon>Eukaryota</taxon>
        <taxon>Viridiplantae</taxon>
        <taxon>Streptophyta</taxon>
        <taxon>Embryophyta</taxon>
        <taxon>Tracheophyta</taxon>
        <taxon>Spermatophyta</taxon>
        <taxon>Magnoliopsida</taxon>
        <taxon>eudicotyledons</taxon>
        <taxon>Gunneridae</taxon>
        <taxon>Pentapetalae</taxon>
        <taxon>Caryophyllales</taxon>
        <taxon>Caryophyllaceae</taxon>
        <taxon>Caryophylleae</taxon>
        <taxon>Saponaria</taxon>
    </lineage>
</organism>
<protein>
    <recommendedName>
        <fullName evidence="4">DUF4283 domain-containing protein</fullName>
    </recommendedName>
</protein>
<feature type="compositionally biased region" description="Basic residues" evidence="1">
    <location>
        <begin position="315"/>
        <end position="341"/>
    </location>
</feature>